<reference evidence="3" key="1">
    <citation type="submission" date="2020-02" db="EMBL/GenBank/DDBJ databases">
        <authorList>
            <person name="Meier V. D."/>
        </authorList>
    </citation>
    <scope>NUCLEOTIDE SEQUENCE</scope>
    <source>
        <strain evidence="3">AVDCRST_MAG18</strain>
    </source>
</reference>
<dbReference type="AlphaFoldDB" id="A0A6J4VFE5"/>
<gene>
    <name evidence="3" type="ORF">AVDCRST_MAG18-2669</name>
</gene>
<dbReference type="Gene3D" id="3.20.20.140">
    <property type="entry name" value="Metal-dependent hydrolases"/>
    <property type="match status" value="1"/>
</dbReference>
<proteinExistence type="predicted"/>
<dbReference type="EMBL" id="CADCWN010000207">
    <property type="protein sequence ID" value="CAA9577031.1"/>
    <property type="molecule type" value="Genomic_DNA"/>
</dbReference>
<dbReference type="InterPro" id="IPR006680">
    <property type="entry name" value="Amidohydro-rel"/>
</dbReference>
<accession>A0A6J4VFE5</accession>
<organism evidence="3">
    <name type="scientific">uncultured Thermomicrobiales bacterium</name>
    <dbReference type="NCBI Taxonomy" id="1645740"/>
    <lineage>
        <taxon>Bacteria</taxon>
        <taxon>Pseudomonadati</taxon>
        <taxon>Thermomicrobiota</taxon>
        <taxon>Thermomicrobia</taxon>
        <taxon>Thermomicrobiales</taxon>
        <taxon>environmental samples</taxon>
    </lineage>
</organism>
<dbReference type="InterPro" id="IPR032466">
    <property type="entry name" value="Metal_Hydrolase"/>
</dbReference>
<protein>
    <recommendedName>
        <fullName evidence="2">Amidohydrolase-related domain-containing protein</fullName>
    </recommendedName>
</protein>
<keyword evidence="1" id="KW-0456">Lyase</keyword>
<dbReference type="SUPFAM" id="SSF51556">
    <property type="entry name" value="Metallo-dependent hydrolases"/>
    <property type="match status" value="1"/>
</dbReference>
<name>A0A6J4VFE5_9BACT</name>
<dbReference type="GO" id="GO:0019748">
    <property type="term" value="P:secondary metabolic process"/>
    <property type="evidence" value="ECO:0007669"/>
    <property type="project" value="TreeGrafter"/>
</dbReference>
<dbReference type="PANTHER" id="PTHR21240">
    <property type="entry name" value="2-AMINO-3-CARBOXYLMUCONATE-6-SEMIALDEHYDE DECARBOXYLASE"/>
    <property type="match status" value="1"/>
</dbReference>
<feature type="domain" description="Amidohydrolase-related" evidence="2">
    <location>
        <begin position="50"/>
        <end position="361"/>
    </location>
</feature>
<evidence type="ECO:0000313" key="3">
    <source>
        <dbReference type="EMBL" id="CAA9577031.1"/>
    </source>
</evidence>
<dbReference type="GO" id="GO:0016831">
    <property type="term" value="F:carboxy-lyase activity"/>
    <property type="evidence" value="ECO:0007669"/>
    <property type="project" value="InterPro"/>
</dbReference>
<dbReference type="GO" id="GO:0016787">
    <property type="term" value="F:hydrolase activity"/>
    <property type="evidence" value="ECO:0007669"/>
    <property type="project" value="InterPro"/>
</dbReference>
<evidence type="ECO:0000259" key="2">
    <source>
        <dbReference type="Pfam" id="PF04909"/>
    </source>
</evidence>
<dbReference type="GO" id="GO:0005737">
    <property type="term" value="C:cytoplasm"/>
    <property type="evidence" value="ECO:0007669"/>
    <property type="project" value="TreeGrafter"/>
</dbReference>
<dbReference type="InterPro" id="IPR032465">
    <property type="entry name" value="ACMSD"/>
</dbReference>
<evidence type="ECO:0000256" key="1">
    <source>
        <dbReference type="ARBA" id="ARBA00023239"/>
    </source>
</evidence>
<dbReference type="PANTHER" id="PTHR21240:SF28">
    <property type="entry name" value="ISO-OROTATE DECARBOXYLASE (EUROFUNG)"/>
    <property type="match status" value="1"/>
</dbReference>
<sequence>MATTLTREQTRTRVKPAVIDGDIHNDLPSPQALLPFLPAEWRDYHARFGTFGYSATAYPRINPNAARHDAWPPGGGNPGSSLTFMREQLLDAWNIEYGILNCLIGAGARRLDQSAAVAQAINEWQVATWLDPEPRLRASLVVPYEDGQLAAAEIDRAARDRRFVQVLLIARTAEPLGRRKYWPLYEAAVRNDLPIGIHFGGSGGFPFTGAGRPSYYIEDHAGMAQAFQSQVVSLVCEGVFEQFPTLKIVMIEGGFAWLPPLMWRLDAAYGRLRAETPHLKRLPSEYIREHFWITTQPMEEPTKPAQFHQLLDQLGMSDRLIFATDYPHWDFDAPDQAFPVRLDPDLERRIMADNAKGLYKF</sequence>
<dbReference type="Pfam" id="PF04909">
    <property type="entry name" value="Amidohydro_2"/>
    <property type="match status" value="1"/>
</dbReference>